<feature type="compositionally biased region" description="Polar residues" evidence="1">
    <location>
        <begin position="160"/>
        <end position="171"/>
    </location>
</feature>
<comment type="caution">
    <text evidence="3">The sequence shown here is derived from an EMBL/GenBank/DDBJ whole genome shotgun (WGS) entry which is preliminary data.</text>
</comment>
<accession>A0ABU4ZI79</accession>
<feature type="region of interest" description="Disordered" evidence="1">
    <location>
        <begin position="151"/>
        <end position="171"/>
    </location>
</feature>
<gene>
    <name evidence="3" type="ORF">RFM68_11195</name>
</gene>
<evidence type="ECO:0000313" key="3">
    <source>
        <dbReference type="EMBL" id="MDX8525076.1"/>
    </source>
</evidence>
<sequence length="171" mass="18724">MVFVLARYMLMPFVLIAVTLFAMALHIIATSLHHQIAWHQTVATVTDVSSYSETHANGLITDGIDVAVAYVANDAPMTWSGKGKDIGLYKASKGDKVEFYYDPADPSNLDTAAMKGWSGGLLLLAVTGGFTVFYIWFFWLRGRNAPPMTPSPVRVASAGQPHQQRGTFGRR</sequence>
<protein>
    <submittedName>
        <fullName evidence="3">DUF3592 domain-containing protein</fullName>
    </submittedName>
</protein>
<reference evidence="3 4" key="1">
    <citation type="submission" date="2023-08" db="EMBL/GenBank/DDBJ databases">
        <title>Implementing the SeqCode for naming new Mesorhizobium species isolated from Vachellia karroo root nodules.</title>
        <authorList>
            <person name="Van Lill M."/>
        </authorList>
    </citation>
    <scope>NUCLEOTIDE SEQUENCE [LARGE SCALE GENOMIC DNA]</scope>
    <source>
        <strain evidence="3 4">MSK 1335</strain>
    </source>
</reference>
<dbReference type="Proteomes" id="UP001276840">
    <property type="component" value="Unassembled WGS sequence"/>
</dbReference>
<organism evidence="3 4">
    <name type="scientific">Mesorhizobium montanum</name>
    <dbReference type="NCBI Taxonomy" id="3072323"/>
    <lineage>
        <taxon>Bacteria</taxon>
        <taxon>Pseudomonadati</taxon>
        <taxon>Pseudomonadota</taxon>
        <taxon>Alphaproteobacteria</taxon>
        <taxon>Hyphomicrobiales</taxon>
        <taxon>Phyllobacteriaceae</taxon>
        <taxon>Mesorhizobium</taxon>
    </lineage>
</organism>
<evidence type="ECO:0000256" key="1">
    <source>
        <dbReference type="SAM" id="MobiDB-lite"/>
    </source>
</evidence>
<keyword evidence="2" id="KW-0472">Membrane</keyword>
<feature type="transmembrane region" description="Helical" evidence="2">
    <location>
        <begin position="6"/>
        <end position="29"/>
    </location>
</feature>
<name>A0ABU4ZI79_9HYPH</name>
<keyword evidence="2" id="KW-0812">Transmembrane</keyword>
<keyword evidence="2" id="KW-1133">Transmembrane helix</keyword>
<dbReference type="RefSeq" id="WP_320232937.1">
    <property type="nucleotide sequence ID" value="NZ_JAVIJF010000007.1"/>
</dbReference>
<dbReference type="EMBL" id="JAVIJF010000007">
    <property type="protein sequence ID" value="MDX8525076.1"/>
    <property type="molecule type" value="Genomic_DNA"/>
</dbReference>
<evidence type="ECO:0000313" key="4">
    <source>
        <dbReference type="Proteomes" id="UP001276840"/>
    </source>
</evidence>
<feature type="transmembrane region" description="Helical" evidence="2">
    <location>
        <begin position="121"/>
        <end position="139"/>
    </location>
</feature>
<evidence type="ECO:0000256" key="2">
    <source>
        <dbReference type="SAM" id="Phobius"/>
    </source>
</evidence>
<proteinExistence type="predicted"/>
<keyword evidence="4" id="KW-1185">Reference proteome</keyword>